<evidence type="ECO:0000313" key="3">
    <source>
        <dbReference type="EMBL" id="TRA94132.1"/>
    </source>
</evidence>
<feature type="domain" description="Arc-like DNA binding" evidence="2">
    <location>
        <begin position="4"/>
        <end position="42"/>
    </location>
</feature>
<keyword evidence="4" id="KW-1185">Reference proteome</keyword>
<dbReference type="Proteomes" id="UP000319481">
    <property type="component" value="Unassembled WGS sequence"/>
</dbReference>
<evidence type="ECO:0000256" key="1">
    <source>
        <dbReference type="SAM" id="Coils"/>
    </source>
</evidence>
<organism evidence="3 4">
    <name type="scientific">Agrobacterium salinitolerans</name>
    <dbReference type="NCBI Taxonomy" id="1183413"/>
    <lineage>
        <taxon>Bacteria</taxon>
        <taxon>Pseudomonadati</taxon>
        <taxon>Pseudomonadota</taxon>
        <taxon>Alphaproteobacteria</taxon>
        <taxon>Hyphomicrobiales</taxon>
        <taxon>Rhizobiaceae</taxon>
        <taxon>Rhizobium/Agrobacterium group</taxon>
        <taxon>Agrobacterium</taxon>
    </lineage>
</organism>
<dbReference type="InterPro" id="IPR013321">
    <property type="entry name" value="Arc_rbn_hlx_hlx"/>
</dbReference>
<evidence type="ECO:0000313" key="4">
    <source>
        <dbReference type="Proteomes" id="UP000319481"/>
    </source>
</evidence>
<dbReference type="EMBL" id="SGNZ01000004">
    <property type="protein sequence ID" value="TRA94132.1"/>
    <property type="molecule type" value="Genomic_DNA"/>
</dbReference>
<protein>
    <submittedName>
        <fullName evidence="3">Arc family DNA-binding protein</fullName>
    </submittedName>
</protein>
<dbReference type="Pfam" id="PF03869">
    <property type="entry name" value="Arc"/>
    <property type="match status" value="1"/>
</dbReference>
<proteinExistence type="predicted"/>
<name>A0ABY3BSF3_9HYPH</name>
<dbReference type="InterPro" id="IPR005569">
    <property type="entry name" value="Arc_DNA-bd_dom"/>
</dbReference>
<feature type="coiled-coil region" evidence="1">
    <location>
        <begin position="72"/>
        <end position="99"/>
    </location>
</feature>
<dbReference type="InterPro" id="IPR010985">
    <property type="entry name" value="Ribbon_hlx_hlx"/>
</dbReference>
<keyword evidence="1" id="KW-0175">Coiled coil</keyword>
<dbReference type="GO" id="GO:0003677">
    <property type="term" value="F:DNA binding"/>
    <property type="evidence" value="ECO:0007669"/>
    <property type="project" value="UniProtKB-KW"/>
</dbReference>
<reference evidence="3 4" key="1">
    <citation type="journal article" date="2019" name="Appl. Microbiol. Biotechnol.">
        <title>Differential efficiency of wild type rhizogenic strains for rol gene transformation of plants.</title>
        <authorList>
            <person name="Desmet S."/>
            <person name="De Keyser E."/>
            <person name="Van Vaerenbergh J."/>
            <person name="Baeyen S."/>
            <person name="Van Huylenbroeck J."/>
            <person name="Geelen D."/>
            <person name="Dhooghe E."/>
        </authorList>
    </citation>
    <scope>NUCLEOTIDE SEQUENCE [LARGE SCALE GENOMIC DNA]</scope>
    <source>
        <strain evidence="3 4">GBBC3283</strain>
    </source>
</reference>
<gene>
    <name evidence="3" type="ORF">EXN23_10180</name>
</gene>
<evidence type="ECO:0000259" key="2">
    <source>
        <dbReference type="Pfam" id="PF03869"/>
    </source>
</evidence>
<dbReference type="SUPFAM" id="SSF47598">
    <property type="entry name" value="Ribbon-helix-helix"/>
    <property type="match status" value="1"/>
</dbReference>
<sequence>MTEETQMKIRLPRTLKDQIEASALEGNRSLNAEIVSRLQNSYPDVAWEAENRQRRAMKQSVVSAPAFLKSEIETLRDQIRVEAMERKRLEERLARLESAGAPDLYHIETRLYALERKL</sequence>
<dbReference type="Gene3D" id="1.10.1220.10">
    <property type="entry name" value="Met repressor-like"/>
    <property type="match status" value="1"/>
</dbReference>
<keyword evidence="3" id="KW-0238">DNA-binding</keyword>
<comment type="caution">
    <text evidence="3">The sequence shown here is derived from an EMBL/GenBank/DDBJ whole genome shotgun (WGS) entry which is preliminary data.</text>
</comment>
<accession>A0ABY3BSF3</accession>